<proteinExistence type="predicted"/>
<keyword evidence="1" id="KW-0489">Methyltransferase</keyword>
<protein>
    <submittedName>
        <fullName evidence="1">RNA cap guanine-N2 methyltransferase</fullName>
    </submittedName>
</protein>
<dbReference type="PANTHER" id="PTHR14741:SF32">
    <property type="entry name" value="TRIMETHYLGUANOSINE SYNTHASE"/>
    <property type="match status" value="1"/>
</dbReference>
<dbReference type="CDD" id="cd02440">
    <property type="entry name" value="AdoMet_MTases"/>
    <property type="match status" value="1"/>
</dbReference>
<dbReference type="SUPFAM" id="SSF53335">
    <property type="entry name" value="S-adenosyl-L-methionine-dependent methyltransferases"/>
    <property type="match status" value="1"/>
</dbReference>
<dbReference type="GO" id="GO:0071164">
    <property type="term" value="F:RNA cap trimethylguanosine synthase activity"/>
    <property type="evidence" value="ECO:0007669"/>
    <property type="project" value="TreeGrafter"/>
</dbReference>
<name>A0A481YZD0_9VIRU</name>
<evidence type="ECO:0000313" key="1">
    <source>
        <dbReference type="EMBL" id="QBK88613.1"/>
    </source>
</evidence>
<organism evidence="1">
    <name type="scientific">Mimivirus LCMiAC01</name>
    <dbReference type="NCBI Taxonomy" id="2506608"/>
    <lineage>
        <taxon>Viruses</taxon>
        <taxon>Varidnaviria</taxon>
        <taxon>Bamfordvirae</taxon>
        <taxon>Nucleocytoviricota</taxon>
        <taxon>Megaviricetes</taxon>
        <taxon>Imitervirales</taxon>
        <taxon>Mimiviridae</taxon>
        <taxon>Klosneuvirinae</taxon>
    </lineage>
</organism>
<dbReference type="GO" id="GO:0003676">
    <property type="term" value="F:nucleic acid binding"/>
    <property type="evidence" value="ECO:0007669"/>
    <property type="project" value="InterPro"/>
</dbReference>
<dbReference type="EMBL" id="MK500393">
    <property type="protein sequence ID" value="QBK88613.1"/>
    <property type="molecule type" value="Genomic_DNA"/>
</dbReference>
<dbReference type="Pfam" id="PF09445">
    <property type="entry name" value="Methyltransf_15"/>
    <property type="match status" value="1"/>
</dbReference>
<keyword evidence="1" id="KW-0808">Transferase</keyword>
<dbReference type="Gene3D" id="3.40.50.150">
    <property type="entry name" value="Vaccinia Virus protein VP39"/>
    <property type="match status" value="1"/>
</dbReference>
<sequence>MEKEFNPVNKEKLLRLFRYLDDKSKISLLKIDPESIYYITPRDHATQICHIIINHISKLGMNINNIIITDATAGVGGDTISFAFVAKYVNAIEINKIRVEYLKNNIEIYNLKNVNVIHNDCLKALCNIEKHNVIYIDPPWGGKSYKRHKKLRLSIGDKSIEELCKYITDDTIMKCIPEIIVFKLPKNYDIEYLYRYIKKNIINAKIYKHYLKKMYIIVIVIKKP</sequence>
<dbReference type="InterPro" id="IPR019012">
    <property type="entry name" value="RNA_cap_Gua-N2-MeTrfase"/>
</dbReference>
<dbReference type="InterPro" id="IPR002052">
    <property type="entry name" value="DNA_methylase_N6_adenine_CS"/>
</dbReference>
<gene>
    <name evidence="1" type="ORF">LCMiAC01_02910</name>
</gene>
<accession>A0A481YZD0</accession>
<dbReference type="PANTHER" id="PTHR14741">
    <property type="entry name" value="S-ADENOSYLMETHIONINE-DEPENDENT METHYLTRANSFERASE RELATED"/>
    <property type="match status" value="1"/>
</dbReference>
<dbReference type="InterPro" id="IPR029063">
    <property type="entry name" value="SAM-dependent_MTases_sf"/>
</dbReference>
<dbReference type="PROSITE" id="PS00092">
    <property type="entry name" value="N6_MTASE"/>
    <property type="match status" value="1"/>
</dbReference>
<reference evidence="1" key="1">
    <citation type="journal article" date="2019" name="MBio">
        <title>Virus Genomes from Deep Sea Sediments Expand the Ocean Megavirome and Support Independent Origins of Viral Gigantism.</title>
        <authorList>
            <person name="Backstrom D."/>
            <person name="Yutin N."/>
            <person name="Jorgensen S.L."/>
            <person name="Dharamshi J."/>
            <person name="Homa F."/>
            <person name="Zaremba-Niedwiedzka K."/>
            <person name="Spang A."/>
            <person name="Wolf Y.I."/>
            <person name="Koonin E.V."/>
            <person name="Ettema T.J."/>
        </authorList>
    </citation>
    <scope>NUCLEOTIDE SEQUENCE</scope>
</reference>